<proteinExistence type="predicted"/>
<dbReference type="AlphaFoldDB" id="A0A2P2K6R7"/>
<protein>
    <submittedName>
        <fullName evidence="1">Uncharacterized protein</fullName>
    </submittedName>
</protein>
<name>A0A2P2K6R7_RHIMU</name>
<dbReference type="EMBL" id="GGEC01020905">
    <property type="protein sequence ID" value="MBX01389.1"/>
    <property type="molecule type" value="Transcribed_RNA"/>
</dbReference>
<organism evidence="1">
    <name type="scientific">Rhizophora mucronata</name>
    <name type="common">Asiatic mangrove</name>
    <dbReference type="NCBI Taxonomy" id="61149"/>
    <lineage>
        <taxon>Eukaryota</taxon>
        <taxon>Viridiplantae</taxon>
        <taxon>Streptophyta</taxon>
        <taxon>Embryophyta</taxon>
        <taxon>Tracheophyta</taxon>
        <taxon>Spermatophyta</taxon>
        <taxon>Magnoliopsida</taxon>
        <taxon>eudicotyledons</taxon>
        <taxon>Gunneridae</taxon>
        <taxon>Pentapetalae</taxon>
        <taxon>rosids</taxon>
        <taxon>fabids</taxon>
        <taxon>Malpighiales</taxon>
        <taxon>Rhizophoraceae</taxon>
        <taxon>Rhizophora</taxon>
    </lineage>
</organism>
<sequence length="57" mass="6438">MFFIVIPKTKIKKERRDSELPPQSSPAKYVGLVSCDRNGLKCIRIDIHGNELHCIAA</sequence>
<evidence type="ECO:0000313" key="1">
    <source>
        <dbReference type="EMBL" id="MBX01389.1"/>
    </source>
</evidence>
<reference evidence="1" key="1">
    <citation type="submission" date="2018-02" db="EMBL/GenBank/DDBJ databases">
        <title>Rhizophora mucronata_Transcriptome.</title>
        <authorList>
            <person name="Meera S.P."/>
            <person name="Sreeshan A."/>
            <person name="Augustine A."/>
        </authorList>
    </citation>
    <scope>NUCLEOTIDE SEQUENCE</scope>
    <source>
        <tissue evidence="1">Leaf</tissue>
    </source>
</reference>
<accession>A0A2P2K6R7</accession>